<organism evidence="2 3">
    <name type="scientific">Lacticaseibacillus nasuensis JCM 17158</name>
    <dbReference type="NCBI Taxonomy" id="1291734"/>
    <lineage>
        <taxon>Bacteria</taxon>
        <taxon>Bacillati</taxon>
        <taxon>Bacillota</taxon>
        <taxon>Bacilli</taxon>
        <taxon>Lactobacillales</taxon>
        <taxon>Lactobacillaceae</taxon>
        <taxon>Lacticaseibacillus</taxon>
    </lineage>
</organism>
<sequence>MQSSRARDFSRPGAGDRARQGFAPILGKKFFMGTLRSIYSAHLGHFRFMQ</sequence>
<evidence type="ECO:0000256" key="1">
    <source>
        <dbReference type="SAM" id="MobiDB-lite"/>
    </source>
</evidence>
<dbReference type="PATRIC" id="fig|1291734.4.peg.2045"/>
<keyword evidence="3" id="KW-1185">Reference proteome</keyword>
<gene>
    <name evidence="2" type="ORF">FD02_GL001993</name>
</gene>
<feature type="compositionally biased region" description="Basic and acidic residues" evidence="1">
    <location>
        <begin position="1"/>
        <end position="19"/>
    </location>
</feature>
<evidence type="ECO:0000313" key="3">
    <source>
        <dbReference type="Proteomes" id="UP000051804"/>
    </source>
</evidence>
<accession>A0A0R1JK54</accession>
<name>A0A0R1JK54_9LACO</name>
<proteinExistence type="predicted"/>
<reference evidence="2 3" key="1">
    <citation type="journal article" date="2015" name="Genome Announc.">
        <title>Expanding the biotechnology potential of lactobacilli through comparative genomics of 213 strains and associated genera.</title>
        <authorList>
            <person name="Sun Z."/>
            <person name="Harris H.M."/>
            <person name="McCann A."/>
            <person name="Guo C."/>
            <person name="Argimon S."/>
            <person name="Zhang W."/>
            <person name="Yang X."/>
            <person name="Jeffery I.B."/>
            <person name="Cooney J.C."/>
            <person name="Kagawa T.F."/>
            <person name="Liu W."/>
            <person name="Song Y."/>
            <person name="Salvetti E."/>
            <person name="Wrobel A."/>
            <person name="Rasinkangas P."/>
            <person name="Parkhill J."/>
            <person name="Rea M.C."/>
            <person name="O'Sullivan O."/>
            <person name="Ritari J."/>
            <person name="Douillard F.P."/>
            <person name="Paul Ross R."/>
            <person name="Yang R."/>
            <person name="Briner A.E."/>
            <person name="Felis G.E."/>
            <person name="de Vos W.M."/>
            <person name="Barrangou R."/>
            <person name="Klaenhammer T.R."/>
            <person name="Caufield P.W."/>
            <person name="Cui Y."/>
            <person name="Zhang H."/>
            <person name="O'Toole P.W."/>
        </authorList>
    </citation>
    <scope>NUCLEOTIDE SEQUENCE [LARGE SCALE GENOMIC DNA]</scope>
    <source>
        <strain evidence="2 3">JCM 17158</strain>
    </source>
</reference>
<dbReference type="EMBL" id="AZDJ01000026">
    <property type="protein sequence ID" value="KRK71749.1"/>
    <property type="molecule type" value="Genomic_DNA"/>
</dbReference>
<dbReference type="Proteomes" id="UP000051804">
    <property type="component" value="Unassembled WGS sequence"/>
</dbReference>
<feature type="region of interest" description="Disordered" evidence="1">
    <location>
        <begin position="1"/>
        <end position="20"/>
    </location>
</feature>
<evidence type="ECO:0000313" key="2">
    <source>
        <dbReference type="EMBL" id="KRK71749.1"/>
    </source>
</evidence>
<comment type="caution">
    <text evidence="2">The sequence shown here is derived from an EMBL/GenBank/DDBJ whole genome shotgun (WGS) entry which is preliminary data.</text>
</comment>
<protein>
    <submittedName>
        <fullName evidence="2">Uncharacterized protein</fullName>
    </submittedName>
</protein>
<dbReference type="AlphaFoldDB" id="A0A0R1JK54"/>